<evidence type="ECO:0000313" key="2">
    <source>
        <dbReference type="EMBL" id="EJK66438.1"/>
    </source>
</evidence>
<name>K0SJH8_THAOC</name>
<dbReference type="PANTHER" id="PTHR22925:SF3">
    <property type="entry name" value="GLYCOSYL HYDROLASE FAMILY PROTEIN 43"/>
    <property type="match status" value="1"/>
</dbReference>
<organism evidence="2 3">
    <name type="scientific">Thalassiosira oceanica</name>
    <name type="common">Marine diatom</name>
    <dbReference type="NCBI Taxonomy" id="159749"/>
    <lineage>
        <taxon>Eukaryota</taxon>
        <taxon>Sar</taxon>
        <taxon>Stramenopiles</taxon>
        <taxon>Ochrophyta</taxon>
        <taxon>Bacillariophyta</taxon>
        <taxon>Coscinodiscophyceae</taxon>
        <taxon>Thalassiosirophycidae</taxon>
        <taxon>Thalassiosirales</taxon>
        <taxon>Thalassiosiraceae</taxon>
        <taxon>Thalassiosira</taxon>
    </lineage>
</organism>
<feature type="non-terminal residue" evidence="2">
    <location>
        <position position="1"/>
    </location>
</feature>
<gene>
    <name evidence="2" type="ORF">THAOC_12642</name>
</gene>
<dbReference type="Proteomes" id="UP000266841">
    <property type="component" value="Unassembled WGS sequence"/>
</dbReference>
<dbReference type="OMA" id="VEYWLPR"/>
<dbReference type="EMBL" id="AGNL01014966">
    <property type="protein sequence ID" value="EJK66438.1"/>
    <property type="molecule type" value="Genomic_DNA"/>
</dbReference>
<dbReference type="SUPFAM" id="SSF75005">
    <property type="entry name" value="Arabinanase/levansucrase/invertase"/>
    <property type="match status" value="1"/>
</dbReference>
<feature type="region of interest" description="Disordered" evidence="1">
    <location>
        <begin position="710"/>
        <end position="729"/>
    </location>
</feature>
<dbReference type="InterPro" id="IPR023296">
    <property type="entry name" value="Glyco_hydro_beta-prop_sf"/>
</dbReference>
<dbReference type="OrthoDB" id="9970295at2759"/>
<evidence type="ECO:0000256" key="1">
    <source>
        <dbReference type="SAM" id="MobiDB-lite"/>
    </source>
</evidence>
<feature type="region of interest" description="Disordered" evidence="1">
    <location>
        <begin position="1391"/>
        <end position="1433"/>
    </location>
</feature>
<proteinExistence type="predicted"/>
<keyword evidence="3" id="KW-1185">Reference proteome</keyword>
<feature type="region of interest" description="Disordered" evidence="1">
    <location>
        <begin position="611"/>
        <end position="638"/>
    </location>
</feature>
<reference evidence="2 3" key="1">
    <citation type="journal article" date="2012" name="Genome Biol.">
        <title>Genome and low-iron response of an oceanic diatom adapted to chronic iron limitation.</title>
        <authorList>
            <person name="Lommer M."/>
            <person name="Specht M."/>
            <person name="Roy A.S."/>
            <person name="Kraemer L."/>
            <person name="Andreson R."/>
            <person name="Gutowska M.A."/>
            <person name="Wolf J."/>
            <person name="Bergner S.V."/>
            <person name="Schilhabel M.B."/>
            <person name="Klostermeier U.C."/>
            <person name="Beiko R.G."/>
            <person name="Rosenstiel P."/>
            <person name="Hippler M."/>
            <person name="Laroche J."/>
        </authorList>
    </citation>
    <scope>NUCLEOTIDE SEQUENCE [LARGE SCALE GENOMIC DNA]</scope>
    <source>
        <strain evidence="2 3">CCMP1005</strain>
    </source>
</reference>
<protein>
    <submittedName>
        <fullName evidence="2">Uncharacterized protein</fullName>
    </submittedName>
</protein>
<feature type="compositionally biased region" description="Basic and acidic residues" evidence="1">
    <location>
        <begin position="1412"/>
        <end position="1433"/>
    </location>
</feature>
<evidence type="ECO:0000313" key="3">
    <source>
        <dbReference type="Proteomes" id="UP000266841"/>
    </source>
</evidence>
<dbReference type="PANTHER" id="PTHR22925">
    <property type="entry name" value="GLYCOSYL HYDROLASE 43 FAMILY MEMBER"/>
    <property type="match status" value="1"/>
</dbReference>
<dbReference type="eggNOG" id="ENOG502QSGV">
    <property type="taxonomic scope" value="Eukaryota"/>
</dbReference>
<dbReference type="Gene3D" id="2.115.10.20">
    <property type="entry name" value="Glycosyl hydrolase domain, family 43"/>
    <property type="match status" value="1"/>
</dbReference>
<comment type="caution">
    <text evidence="2">The sequence shown here is derived from an EMBL/GenBank/DDBJ whole genome shotgun (WGS) entry which is preliminary data.</text>
</comment>
<sequence>ELSKDVAKQTKMIDKYKELAEWTEAQYHHGLTDDPRLRFRENIKQDARQFVSRLESMIEKEQSTLDVLAASQCINTECSLLFNTSDFTLRGAVNATGMMATTPDGTEVAVWPFASIDLDQHVNVTVIGQRALALVSRSSVRINTTFHASPGTLGGFPGGFSVSRRAADRFVGVCSDDVRERDFLDSCPGDQPVGELSKDIVSNNINGPGSPSVRVYLLTIQTAAPVVNEIRSITTKAARGQTLSGGFRLMYGDYTTPFLAHDIKPDELKRKIEDSLNPAKSNQLSRFDRDRSEAGIGLVEVTRERFETSGGFRWHVTFASSIGRAGSLAAVNRLVSKGAEIEIDVVRHANSIGGSFALNFLGNTTRRIPHDATAADLQYILMHDIEPLTSAHVLRTDPTGNCNDGLCENGSDRSGGYTWTVSLTTQLGNVSPLFPTSVRGNEEGEVEAMTASNYLSGCVDDICPTVTIDAGHERSHNKEMRSINGTRPFSLAYGGAGASYGGQGGTGVGSPSAGKTYGDERLTNLHGGSGGGVGVGQPHQLGQFQEPRFRGGSGGGAIEIIALNDILIGSNGMISCDGEAGASGYLSGGGGGSGGSILLSAGGVVRLDGRLSVQGGHGGRKKAPNARPMSDHGGAGSGGRVAIFGQSVSLNKASSAVSLGGGNCGATSIRNMCMGGNGTLFLDASLDVEVTVDQDRGAAGTRSSLRLMPRNVPPPFNPKENLRQSRSGPELDLGSLLRPERVVFYFRVEPALASAWDGSVELRESRWSYLTSQNFLNYTSVIGFVAGKNELRHGTNYFAMPFDDNRVEEMPYLTTIEDARWYKVDIRFNWETSTHDVFLDDTRIVFNSPFQGEGIRTLSLGNFYEGGSLWIDEIYVGRDTTMEFRCPVADAVSGELRMNRPYEQGWLPQELGDTTSTLKEMKRHESHVSRRAMYLREDNKFVVPFDGEGENDYSSDIKFKSEQFGDREQRESRVNEGSLLLLPRHLLPVSYSDPKGLRPDTYVWYGEHDHFDPSNPSRGGIMSCSTRDFVSWEENGIMLNYENVTDMVNGHKGQLRAEKPKVVYNGLTGKFVMWMVVDNKLRELGLSGVAVSDYYNGPFHFVRSFFPDGNRTRDQTLYQDENGTAYLFRTFYDTVEFVVPEKVMQPTWESVKNADGTTNHPLTYHRAVYEPGYDDYHDIFIQRWRTEDMPWQVICVNRLTKQEREVTYGSLNFDREQCQDPFEYKKVIGQGNPTYKNSKDGIPSRFLDPNNPVNNVWAPGSVPGVKSKPWLENYRDGVCGKRKINDDLQVYDPSLPDRDLPDRGNCSNIVDNKIHPTLPDQRVGSQVVLERRRAKFIAVSELTENYLDTSGVVAVLEGELNGGEDLLSLVWEFKKGTASDLFQWSSALDTTGRPVSSSFQPPLADGTFSQDWEGKQRQYEEKQGKGRESAYSV</sequence>
<feature type="compositionally biased region" description="Polar residues" evidence="1">
    <location>
        <begin position="1391"/>
        <end position="1400"/>
    </location>
</feature>
<accession>K0SJH8</accession>